<comment type="caution">
    <text evidence="14">The sequence shown here is derived from an EMBL/GenBank/DDBJ whole genome shotgun (WGS) entry which is preliminary data.</text>
</comment>
<sequence>MLTPTSTNHFTRAMEITHMFHPGITQQQRREAESYLMALRATAEGLNLSFHIISNEPLSDVRCCWAFNTIMHHLPSLASGISDEQAGEVYRTLFSFIYRFFFSCTAEQRQPMEFLANKHAQMMVAGLQVFFPSRWRSFFDDAFELLARSSTLPHVSDAVTVYVLRLFEYIDERVVSVRSRADRGREQRARDMELKDAMREHVMPRAVSTWYVILCNCRLRAPEIVRICLSVVQTYIEWVDVTLFITADWINLLYFLVTTPAVRDAACECIYSLVEKKQQPAAKMESLRTLNIIDSLPRIVSLLLQVPPETEEDVNSLEVTARLVRAVAEQLLSLYDHISTTLEEKNKNTGNTNNLNLNSQHQEQQQQQQQQDQSHYYSYQGNNTGNDDGNNTNTFTNPNYTMINGKNSALGTLPSDDGNFTVESLYMVRTALDNVLEQLLLLLSLNNNEVSNALLPFVHIYIKSTALREEQALQLLPILYNHTVIRGASLREDLIWCDEVIDQRKQLHTLTRLLFRRYGSLVKQHLQMVVKRAAGIGGENGEGEEGRILYGNNGVLNGNEATEGQQYQQQQQGHFEGVCSSDKCVSGGSNNSGGVGMMSSSNISVGGGGNCNSNSGNSNTPEEIEAALRYFYELGEYIRMENLRDAKNEYSELLSIVLSSEYIAQCPSPVVHISYFEVFDRYYAFFVYHKEYIPLLLQRLLLLPHGVTNRHPRVRARICYLFAHLVQLLKGNLLPHKHDIVSALYTIFSSDVLLPNDRRELYEATGNLLSVMQITSPAGTANEGEMMIVQVTQSVVQNLRDVASAASLNQVSTSTSSNSGVGGDSAYAELVADAISFLSALAKGLRGNGIVNNDATLNNNNNNNNSNSNSNTNSPNNNNNNTINSISPVDAIAADIFHGVTREVVNVLVSWHASVSVRERAAQYFTQMVHTLPYSCIAVYAAPYLTHTLGCISTPGELARLLRLLLLLVHRSGGGGRAAELLNSTLPALLPHIAANIGGVQDDSIQPPPPQQQQPLSPSQLNLQLQSQESQNSQDPQQLQQLGIVGGVELQLCNVISESARERREVYRQLFAVLHGATQAGCTSVLLALPHSELTPLLQQLLAALYLTGEADLPKLALQIMTKMTQAAAENTNNNNNNSNSNNSNNNNNNQNNNNSNNNNNTNHHNNAFGSNTSGGGGGGNTCVDSSGNCMCTMDMSESYRNWLLFMLNDAVPTILRRFLSPAFDVRDAKNLFLIGESGNLLKALMRGLGPYDSSLCVLLYTTLQSFVGAEEAAGLVKVLQDESAGFSMEMKMRFRNMLQKAKEQQGG</sequence>
<evidence type="ECO:0000256" key="6">
    <source>
        <dbReference type="ARBA" id="ARBA00022884"/>
    </source>
</evidence>
<dbReference type="GO" id="GO:0071528">
    <property type="term" value="P:tRNA re-export from nucleus"/>
    <property type="evidence" value="ECO:0007669"/>
    <property type="project" value="UniProtKB-UniRule"/>
</dbReference>
<evidence type="ECO:0000256" key="11">
    <source>
        <dbReference type="SAM" id="MobiDB-lite"/>
    </source>
</evidence>
<feature type="compositionally biased region" description="Low complexity" evidence="11">
    <location>
        <begin position="1013"/>
        <end position="1037"/>
    </location>
</feature>
<dbReference type="PANTHER" id="PTHR15952:SF11">
    <property type="entry name" value="EXPORTIN-T"/>
    <property type="match status" value="1"/>
</dbReference>
<evidence type="ECO:0000313" key="14">
    <source>
        <dbReference type="EMBL" id="ORC85006.1"/>
    </source>
</evidence>
<evidence type="ECO:0000256" key="5">
    <source>
        <dbReference type="ARBA" id="ARBA00022555"/>
    </source>
</evidence>
<dbReference type="InterPro" id="IPR016024">
    <property type="entry name" value="ARM-type_fold"/>
</dbReference>
<feature type="compositionally biased region" description="Low complexity" evidence="11">
    <location>
        <begin position="1131"/>
        <end position="1172"/>
    </location>
</feature>
<evidence type="ECO:0000256" key="2">
    <source>
        <dbReference type="ARBA" id="ARBA00018928"/>
    </source>
</evidence>
<reference evidence="14 15" key="1">
    <citation type="submission" date="2017-03" db="EMBL/GenBank/DDBJ databases">
        <title>An alternative strategy for trypanosome survival in the mammalian bloodstream revealed through genome and transcriptome analysis of the ubiquitous bovine parasite Trypanosoma (Megatrypanum) theileri.</title>
        <authorList>
            <person name="Kelly S."/>
            <person name="Ivens A."/>
            <person name="Mott A."/>
            <person name="O'Neill E."/>
            <person name="Emms D."/>
            <person name="Macleod O."/>
            <person name="Voorheis P."/>
            <person name="Matthews J."/>
            <person name="Matthews K."/>
            <person name="Carrington M."/>
        </authorList>
    </citation>
    <scope>NUCLEOTIDE SEQUENCE [LARGE SCALE GENOMIC DNA]</scope>
    <source>
        <strain evidence="14">Edinburgh</strain>
    </source>
</reference>
<feature type="region of interest" description="Disordered" evidence="11">
    <location>
        <begin position="1000"/>
        <end position="1037"/>
    </location>
</feature>
<feature type="region of interest" description="Disordered" evidence="11">
    <location>
        <begin position="1130"/>
        <end position="1173"/>
    </location>
</feature>
<gene>
    <name evidence="14" type="ORF">TM35_000391800</name>
</gene>
<dbReference type="PANTHER" id="PTHR15952">
    <property type="entry name" value="EXPORTIN-T/LOS1"/>
    <property type="match status" value="1"/>
</dbReference>
<dbReference type="GO" id="GO:0005737">
    <property type="term" value="C:cytoplasm"/>
    <property type="evidence" value="ECO:0007669"/>
    <property type="project" value="UniProtKB-SubCell"/>
</dbReference>
<dbReference type="EMBL" id="NBCO01000039">
    <property type="protein sequence ID" value="ORC85006.1"/>
    <property type="molecule type" value="Genomic_DNA"/>
</dbReference>
<evidence type="ECO:0000256" key="9">
    <source>
        <dbReference type="ARBA" id="ARBA00032199"/>
    </source>
</evidence>
<comment type="subcellular location">
    <subcellularLocation>
        <location evidence="1 10">Cytoplasm</location>
    </subcellularLocation>
    <subcellularLocation>
        <location evidence="10">Nucleus</location>
    </subcellularLocation>
    <text evidence="10">Shuttles between the nucleus and the cytoplasm.</text>
</comment>
<dbReference type="OrthoDB" id="26399at2759"/>
<dbReference type="GO" id="GO:0005643">
    <property type="term" value="C:nuclear pore"/>
    <property type="evidence" value="ECO:0007669"/>
    <property type="project" value="TreeGrafter"/>
</dbReference>
<evidence type="ECO:0000256" key="3">
    <source>
        <dbReference type="ARBA" id="ARBA00022448"/>
    </source>
</evidence>
<evidence type="ECO:0000256" key="8">
    <source>
        <dbReference type="ARBA" id="ARBA00029784"/>
    </source>
</evidence>
<comment type="similarity">
    <text evidence="10">Belongs to the exportin family.</text>
</comment>
<dbReference type="Proteomes" id="UP000192257">
    <property type="component" value="Unassembled WGS sequence"/>
</dbReference>
<feature type="compositionally biased region" description="Low complexity" evidence="11">
    <location>
        <begin position="348"/>
        <end position="400"/>
    </location>
</feature>
<organism evidence="14 15">
    <name type="scientific">Trypanosoma theileri</name>
    <dbReference type="NCBI Taxonomy" id="67003"/>
    <lineage>
        <taxon>Eukaryota</taxon>
        <taxon>Discoba</taxon>
        <taxon>Euglenozoa</taxon>
        <taxon>Kinetoplastea</taxon>
        <taxon>Metakinetoplastina</taxon>
        <taxon>Trypanosomatida</taxon>
        <taxon>Trypanosomatidae</taxon>
        <taxon>Trypanosoma</taxon>
    </lineage>
</organism>
<evidence type="ECO:0000259" key="12">
    <source>
        <dbReference type="Pfam" id="PF08389"/>
    </source>
</evidence>
<keyword evidence="5 10" id="KW-0820">tRNA-binding</keyword>
<dbReference type="STRING" id="67003.A0A1X0NK00"/>
<dbReference type="GO" id="GO:0000049">
    <property type="term" value="F:tRNA binding"/>
    <property type="evidence" value="ECO:0007669"/>
    <property type="project" value="UniProtKB-UniRule"/>
</dbReference>
<dbReference type="Gene3D" id="1.25.10.10">
    <property type="entry name" value="Leucine-rich Repeat Variant"/>
    <property type="match status" value="3"/>
</dbReference>
<dbReference type="Pfam" id="PF19282">
    <property type="entry name" value="Exportin-T"/>
    <property type="match status" value="1"/>
</dbReference>
<comment type="function">
    <text evidence="10">tRNA nucleus export receptor which facilitates tRNA translocation across the nuclear pore complex.</text>
</comment>
<dbReference type="InterPro" id="IPR013598">
    <property type="entry name" value="Exportin-1/Importin-b-like"/>
</dbReference>
<dbReference type="Pfam" id="PF08389">
    <property type="entry name" value="Xpo1"/>
    <property type="match status" value="1"/>
</dbReference>
<evidence type="ECO:0000313" key="15">
    <source>
        <dbReference type="Proteomes" id="UP000192257"/>
    </source>
</evidence>
<feature type="compositionally biased region" description="Low complexity" evidence="11">
    <location>
        <begin position="858"/>
        <end position="882"/>
    </location>
</feature>
<dbReference type="SUPFAM" id="SSF48371">
    <property type="entry name" value="ARM repeat"/>
    <property type="match status" value="1"/>
</dbReference>
<proteinExistence type="inferred from homology"/>
<dbReference type="RefSeq" id="XP_028879072.1">
    <property type="nucleotide sequence ID" value="XM_029029696.1"/>
</dbReference>
<name>A0A1X0NK00_9TRYP</name>
<keyword evidence="6 10" id="KW-0694">RNA-binding</keyword>
<dbReference type="GO" id="GO:0031267">
    <property type="term" value="F:small GTPase binding"/>
    <property type="evidence" value="ECO:0007669"/>
    <property type="project" value="InterPro"/>
</dbReference>
<dbReference type="VEuPathDB" id="TriTrypDB:TM35_000391800"/>
<feature type="region of interest" description="Disordered" evidence="11">
    <location>
        <begin position="856"/>
        <end position="882"/>
    </location>
</feature>
<protein>
    <recommendedName>
        <fullName evidence="2 10">Exportin-T</fullName>
    </recommendedName>
    <alternativeName>
        <fullName evidence="8 10">Exportin(tRNA)</fullName>
    </alternativeName>
    <alternativeName>
        <fullName evidence="9 10">tRNA exportin</fullName>
    </alternativeName>
</protein>
<keyword evidence="7 10" id="KW-0539">Nucleus</keyword>
<keyword evidence="4 10" id="KW-0963">Cytoplasm</keyword>
<feature type="domain" description="Exportin-1/Importin-beta-like" evidence="12">
    <location>
        <begin position="113"/>
        <end position="270"/>
    </location>
</feature>
<dbReference type="GO" id="GO:0016363">
    <property type="term" value="C:nuclear matrix"/>
    <property type="evidence" value="ECO:0007669"/>
    <property type="project" value="TreeGrafter"/>
</dbReference>
<evidence type="ECO:0000256" key="7">
    <source>
        <dbReference type="ARBA" id="ARBA00023242"/>
    </source>
</evidence>
<evidence type="ECO:0000256" key="10">
    <source>
        <dbReference type="RuleBase" id="RU366037"/>
    </source>
</evidence>
<dbReference type="InterPro" id="IPR011989">
    <property type="entry name" value="ARM-like"/>
</dbReference>
<accession>A0A1X0NK00</accession>
<dbReference type="GeneID" id="39989476"/>
<dbReference type="InterPro" id="IPR045546">
    <property type="entry name" value="Exportin-T_C"/>
</dbReference>
<evidence type="ECO:0000256" key="1">
    <source>
        <dbReference type="ARBA" id="ARBA00004496"/>
    </source>
</evidence>
<feature type="region of interest" description="Disordered" evidence="11">
    <location>
        <begin position="345"/>
        <end position="400"/>
    </location>
</feature>
<keyword evidence="3 10" id="KW-0813">Transport</keyword>
<keyword evidence="15" id="KW-1185">Reference proteome</keyword>
<dbReference type="InterPro" id="IPR040017">
    <property type="entry name" value="XPOT"/>
</dbReference>
<evidence type="ECO:0000256" key="4">
    <source>
        <dbReference type="ARBA" id="ARBA00022490"/>
    </source>
</evidence>
<evidence type="ECO:0000259" key="13">
    <source>
        <dbReference type="Pfam" id="PF19282"/>
    </source>
</evidence>
<feature type="domain" description="Exportin-T C-terminal" evidence="13">
    <location>
        <begin position="622"/>
        <end position="757"/>
    </location>
</feature>